<evidence type="ECO:0000313" key="4">
    <source>
        <dbReference type="Proteomes" id="UP000293380"/>
    </source>
</evidence>
<accession>A0A4V2J7P1</accession>
<evidence type="ECO:0000259" key="2">
    <source>
        <dbReference type="PROSITE" id="PS50043"/>
    </source>
</evidence>
<dbReference type="Pfam" id="PF00196">
    <property type="entry name" value="GerE"/>
    <property type="match status" value="1"/>
</dbReference>
<dbReference type="InterPro" id="IPR000792">
    <property type="entry name" value="Tscrpt_reg_LuxR_C"/>
</dbReference>
<dbReference type="InterPro" id="IPR016032">
    <property type="entry name" value="Sig_transdc_resp-reg_C-effctor"/>
</dbReference>
<evidence type="ECO:0000256" key="1">
    <source>
        <dbReference type="ARBA" id="ARBA00023125"/>
    </source>
</evidence>
<name>A0A4V2J7P1_9GAMM</name>
<dbReference type="RefSeq" id="WP_130959473.1">
    <property type="nucleotide sequence ID" value="NZ_SITD01000046.1"/>
</dbReference>
<keyword evidence="1" id="KW-0238">DNA-binding</keyword>
<evidence type="ECO:0000313" key="3">
    <source>
        <dbReference type="EMBL" id="TBM28333.1"/>
    </source>
</evidence>
<comment type="caution">
    <text evidence="3">The sequence shown here is derived from an EMBL/GenBank/DDBJ whole genome shotgun (WGS) entry which is preliminary data.</text>
</comment>
<dbReference type="GO" id="GO:0003677">
    <property type="term" value="F:DNA binding"/>
    <property type="evidence" value="ECO:0007669"/>
    <property type="project" value="UniProtKB-KW"/>
</dbReference>
<reference evidence="3 4" key="1">
    <citation type="submission" date="2019-02" db="EMBL/GenBank/DDBJ databases">
        <title>Comparative genomic analysis of the Hafnia genus genomes.</title>
        <authorList>
            <person name="Zhiqiu Y."/>
            <person name="Chao Y."/>
            <person name="Yuhui D."/>
            <person name="Di H."/>
            <person name="Bin L."/>
        </authorList>
    </citation>
    <scope>NUCLEOTIDE SEQUENCE [LARGE SCALE GENOMIC DNA]</scope>
    <source>
        <strain evidence="3 4">PCM_1194</strain>
    </source>
</reference>
<dbReference type="AlphaFoldDB" id="A0A4V2J7P1"/>
<dbReference type="EMBL" id="SITD01000046">
    <property type="protein sequence ID" value="TBM28333.1"/>
    <property type="molecule type" value="Genomic_DNA"/>
</dbReference>
<dbReference type="GO" id="GO:0006355">
    <property type="term" value="P:regulation of DNA-templated transcription"/>
    <property type="evidence" value="ECO:0007669"/>
    <property type="project" value="InterPro"/>
</dbReference>
<dbReference type="InterPro" id="IPR036388">
    <property type="entry name" value="WH-like_DNA-bd_sf"/>
</dbReference>
<protein>
    <recommendedName>
        <fullName evidence="2">HTH luxR-type domain-containing protein</fullName>
    </recommendedName>
</protein>
<sequence>MASFKLHCQDQFFSEGLYHLIQQAYDTIADAELEELVIPNILVISGKCLFDVFQFIGNIELNQPCFIFCNKNQTRILRGISGLNYCVFFLVDDSVETASIKIRKALHSLQKRSLFDVAYTNETPSLTSSEVKITRLLSDGCSCRVIQDITNFSDKAVSYYKRSSMNKLNVLSTQELIIKFRVLQIIQSQLNHQ</sequence>
<proteinExistence type="predicted"/>
<feature type="domain" description="HTH luxR-type" evidence="2">
    <location>
        <begin position="119"/>
        <end position="184"/>
    </location>
</feature>
<dbReference type="SUPFAM" id="SSF46894">
    <property type="entry name" value="C-terminal effector domain of the bipartite response regulators"/>
    <property type="match status" value="1"/>
</dbReference>
<dbReference type="SMART" id="SM00421">
    <property type="entry name" value="HTH_LUXR"/>
    <property type="match status" value="1"/>
</dbReference>
<dbReference type="Gene3D" id="1.10.10.10">
    <property type="entry name" value="Winged helix-like DNA-binding domain superfamily/Winged helix DNA-binding domain"/>
    <property type="match status" value="1"/>
</dbReference>
<dbReference type="Proteomes" id="UP000293380">
    <property type="component" value="Unassembled WGS sequence"/>
</dbReference>
<gene>
    <name evidence="3" type="ORF">EYY89_09095</name>
</gene>
<dbReference type="PROSITE" id="PS50043">
    <property type="entry name" value="HTH_LUXR_2"/>
    <property type="match status" value="1"/>
</dbReference>
<organism evidence="3 4">
    <name type="scientific">Hafnia paralvei</name>
    <dbReference type="NCBI Taxonomy" id="546367"/>
    <lineage>
        <taxon>Bacteria</taxon>
        <taxon>Pseudomonadati</taxon>
        <taxon>Pseudomonadota</taxon>
        <taxon>Gammaproteobacteria</taxon>
        <taxon>Enterobacterales</taxon>
        <taxon>Hafniaceae</taxon>
        <taxon>Hafnia</taxon>
    </lineage>
</organism>